<feature type="repeat" description="WD" evidence="8">
    <location>
        <begin position="466"/>
        <end position="507"/>
    </location>
</feature>
<evidence type="ECO:0000313" key="12">
    <source>
        <dbReference type="Proteomes" id="UP000770717"/>
    </source>
</evidence>
<keyword evidence="3" id="KW-0963">Cytoplasm</keyword>
<dbReference type="GO" id="GO:0000226">
    <property type="term" value="P:microtubule cytoskeleton organization"/>
    <property type="evidence" value="ECO:0007669"/>
    <property type="project" value="TreeGrafter"/>
</dbReference>
<dbReference type="GO" id="GO:0008017">
    <property type="term" value="F:microtubule binding"/>
    <property type="evidence" value="ECO:0007669"/>
    <property type="project" value="TreeGrafter"/>
</dbReference>
<dbReference type="AlphaFoldDB" id="A0A8J6EGQ0"/>
<dbReference type="OrthoDB" id="47802at2759"/>
<comment type="caution">
    <text evidence="11">The sequence shown here is derived from an EMBL/GenBank/DDBJ whole genome shotgun (WGS) entry which is preliminary data.</text>
</comment>
<dbReference type="PANTHER" id="PTHR13720:SF50">
    <property type="entry name" value="ECHINODERM MICROTUBULE-ASSOCIATED PROTEIN-LIKE 2"/>
    <property type="match status" value="1"/>
</dbReference>
<evidence type="ECO:0000259" key="10">
    <source>
        <dbReference type="Pfam" id="PF23414"/>
    </source>
</evidence>
<accession>A0A8J6EGQ0</accession>
<keyword evidence="4 8" id="KW-0853">WD repeat</keyword>
<evidence type="ECO:0000256" key="8">
    <source>
        <dbReference type="PROSITE-ProRule" id="PRU00221"/>
    </source>
</evidence>
<comment type="similarity">
    <text evidence="2">Belongs to the WD repeat EMAP family.</text>
</comment>
<evidence type="ECO:0000256" key="5">
    <source>
        <dbReference type="ARBA" id="ARBA00022701"/>
    </source>
</evidence>
<protein>
    <recommendedName>
        <fullName evidence="13">Echinoderm microtubule associated protein like 1</fullName>
    </recommendedName>
</protein>
<dbReference type="SMART" id="SM00320">
    <property type="entry name" value="WD40"/>
    <property type="match status" value="11"/>
</dbReference>
<keyword evidence="12" id="KW-1185">Reference proteome</keyword>
<evidence type="ECO:0000256" key="4">
    <source>
        <dbReference type="ARBA" id="ARBA00022574"/>
    </source>
</evidence>
<keyword evidence="7" id="KW-0206">Cytoskeleton</keyword>
<dbReference type="InterPro" id="IPR015943">
    <property type="entry name" value="WD40/YVTN_repeat-like_dom_sf"/>
</dbReference>
<dbReference type="SUPFAM" id="SSF63829">
    <property type="entry name" value="Calcium-dependent phosphotriesterase"/>
    <property type="match status" value="1"/>
</dbReference>
<evidence type="ECO:0000256" key="1">
    <source>
        <dbReference type="ARBA" id="ARBA00004245"/>
    </source>
</evidence>
<evidence type="ECO:0000256" key="6">
    <source>
        <dbReference type="ARBA" id="ARBA00022737"/>
    </source>
</evidence>
<dbReference type="GO" id="GO:0072686">
    <property type="term" value="C:mitotic spindle"/>
    <property type="evidence" value="ECO:0007669"/>
    <property type="project" value="TreeGrafter"/>
</dbReference>
<dbReference type="Proteomes" id="UP000770717">
    <property type="component" value="Unassembled WGS sequence"/>
</dbReference>
<dbReference type="InterPro" id="IPR055442">
    <property type="entry name" value="Beta-prop_EML-like_2nd"/>
</dbReference>
<evidence type="ECO:0008006" key="13">
    <source>
        <dbReference type="Google" id="ProtNLM"/>
    </source>
</evidence>
<feature type="repeat" description="WD" evidence="8">
    <location>
        <begin position="512"/>
        <end position="553"/>
    </location>
</feature>
<dbReference type="InterPro" id="IPR001680">
    <property type="entry name" value="WD40_rpt"/>
</dbReference>
<dbReference type="Pfam" id="PF03451">
    <property type="entry name" value="HELP"/>
    <property type="match status" value="1"/>
</dbReference>
<dbReference type="SUPFAM" id="SSF50978">
    <property type="entry name" value="WD40 repeat-like"/>
    <property type="match status" value="2"/>
</dbReference>
<dbReference type="InterPro" id="IPR055439">
    <property type="entry name" value="Beta-prop_EML_1st"/>
</dbReference>
<organism evidence="11 12">
    <name type="scientific">Eleutherodactylus coqui</name>
    <name type="common">Puerto Rican coqui</name>
    <dbReference type="NCBI Taxonomy" id="57060"/>
    <lineage>
        <taxon>Eukaryota</taxon>
        <taxon>Metazoa</taxon>
        <taxon>Chordata</taxon>
        <taxon>Craniata</taxon>
        <taxon>Vertebrata</taxon>
        <taxon>Euteleostomi</taxon>
        <taxon>Amphibia</taxon>
        <taxon>Batrachia</taxon>
        <taxon>Anura</taxon>
        <taxon>Neobatrachia</taxon>
        <taxon>Hyloidea</taxon>
        <taxon>Eleutherodactylidae</taxon>
        <taxon>Eleutherodactylinae</taxon>
        <taxon>Eleutherodactylus</taxon>
        <taxon>Eleutherodactylus</taxon>
    </lineage>
</organism>
<dbReference type="EMBL" id="WNTK01000740">
    <property type="protein sequence ID" value="KAG9468760.1"/>
    <property type="molecule type" value="Genomic_DNA"/>
</dbReference>
<proteinExistence type="inferred from homology"/>
<reference evidence="11" key="1">
    <citation type="thesis" date="2020" institute="ProQuest LLC" country="789 East Eisenhower Parkway, Ann Arbor, MI, USA">
        <title>Comparative Genomics and Chromosome Evolution.</title>
        <authorList>
            <person name="Mudd A.B."/>
        </authorList>
    </citation>
    <scope>NUCLEOTIDE SEQUENCE</scope>
    <source>
        <strain evidence="11">HN-11 Male</strain>
        <tissue evidence="11">Kidney and liver</tissue>
    </source>
</reference>
<dbReference type="PROSITE" id="PS50082">
    <property type="entry name" value="WD_REPEATS_2"/>
    <property type="match status" value="5"/>
</dbReference>
<dbReference type="InterPro" id="IPR036322">
    <property type="entry name" value="WD40_repeat_dom_sf"/>
</dbReference>
<dbReference type="PROSITE" id="PS50294">
    <property type="entry name" value="WD_REPEATS_REGION"/>
    <property type="match status" value="4"/>
</dbReference>
<evidence type="ECO:0000256" key="7">
    <source>
        <dbReference type="ARBA" id="ARBA00023212"/>
    </source>
</evidence>
<keyword evidence="6" id="KW-0677">Repeat</keyword>
<dbReference type="FunFam" id="2.130.10.10:FF:000011">
    <property type="entry name" value="Echinoderm microtubule-associated protein-like 2 isoform 1"/>
    <property type="match status" value="1"/>
</dbReference>
<feature type="repeat" description="WD" evidence="8">
    <location>
        <begin position="624"/>
        <end position="659"/>
    </location>
</feature>
<comment type="subcellular location">
    <subcellularLocation>
        <location evidence="1">Cytoplasm</location>
        <location evidence="1">Cytoskeleton</location>
    </subcellularLocation>
</comment>
<gene>
    <name evidence="11" type="ORF">GDO78_022006</name>
</gene>
<evidence type="ECO:0000256" key="3">
    <source>
        <dbReference type="ARBA" id="ARBA00022490"/>
    </source>
</evidence>
<dbReference type="GO" id="GO:0005874">
    <property type="term" value="C:microtubule"/>
    <property type="evidence" value="ECO:0007669"/>
    <property type="project" value="UniProtKB-KW"/>
</dbReference>
<name>A0A8J6EGQ0_ELECQ</name>
<dbReference type="PANTHER" id="PTHR13720">
    <property type="entry name" value="WD-40 REPEAT PROTEIN"/>
    <property type="match status" value="1"/>
</dbReference>
<evidence type="ECO:0000259" key="9">
    <source>
        <dbReference type="Pfam" id="PF23409"/>
    </source>
</evidence>
<dbReference type="InterPro" id="IPR005108">
    <property type="entry name" value="HELP"/>
</dbReference>
<sequence>MKKASSKSKQVVFYPEEGVVKLYLRGRSVPLYVPDSLVASYSLEAKAELPPRELHLEWVYGYRGRDCRSNLYILPSGELLYFTAAVCVLYDPTAGTQRHYRGHTDDIKSLAVHPDSVTIASGQVAGNSQDGKSLPPHVRIWHSVSLCTLHVIGVGHFDRAVTCLSFSKADGGSHLCACDESGDHVLSVWQWQRELKVTEVKCSTEPVLATIFHPTEPNLIITCGKSQLYYWSLEGPPAGGGAGAMATLSKRQGVFEKHEKPRFVLCVAFAENGDVVTGDSNGNLYIWSKGSHRISQAVVGAHDGGVFALCVCRDGTLLSGGGKDGRIVLWDREYKKVRETRIPECYGPVRTIAEGRAGDILYVGTTKNCVMSGSLENGLSCLIQGHTDELWGLSCHPSLDLFLTCGHDKLVHLWNSKSHEPVWTTTLEDSARVAGFHPSGNVVAVGTTAGRFLVLDTQSHVIVTTFSDAGEQISAISYSPDGQYLAVGSHDNFIYLYEVAEEGREYRRVGKCSGHSSYITHLDWASDSSSFMTNSGDYEILYWDPDSGKQIVSAESVRNVDWENASCTLSFHVLGIWPDGADGTDINAVIKSHDRKLVATGDDFGGVRLYSFPCVVPRAPSSKYSGHSSHVTRVSFLHNDSALISVGGKDCTVLQWMVM</sequence>
<feature type="domain" description="EML-like first beta-propeller" evidence="9">
    <location>
        <begin position="96"/>
        <end position="373"/>
    </location>
</feature>
<dbReference type="Pfam" id="PF23414">
    <property type="entry name" value="Beta-prop_EML_2"/>
    <property type="match status" value="1"/>
</dbReference>
<feature type="domain" description="EML-like second beta-propeller" evidence="10">
    <location>
        <begin position="390"/>
        <end position="658"/>
    </location>
</feature>
<dbReference type="Gene3D" id="2.130.10.10">
    <property type="entry name" value="YVTN repeat-like/Quinoprotein amine dehydrogenase"/>
    <property type="match status" value="2"/>
</dbReference>
<feature type="repeat" description="WD" evidence="8">
    <location>
        <begin position="383"/>
        <end position="424"/>
    </location>
</feature>
<dbReference type="FunFam" id="2.130.10.10:FF:000005">
    <property type="entry name" value="Putative echinoderm microtubule-associated protein-like 1"/>
    <property type="match status" value="1"/>
</dbReference>
<keyword evidence="5" id="KW-0493">Microtubule</keyword>
<evidence type="ECO:0000256" key="2">
    <source>
        <dbReference type="ARBA" id="ARBA00006489"/>
    </source>
</evidence>
<dbReference type="Pfam" id="PF23409">
    <property type="entry name" value="Beta-prop_EML"/>
    <property type="match status" value="1"/>
</dbReference>
<feature type="repeat" description="WD" evidence="8">
    <location>
        <begin position="299"/>
        <end position="340"/>
    </location>
</feature>
<dbReference type="InterPro" id="IPR050630">
    <property type="entry name" value="WD_repeat_EMAP"/>
</dbReference>
<evidence type="ECO:0000313" key="11">
    <source>
        <dbReference type="EMBL" id="KAG9468760.1"/>
    </source>
</evidence>